<comment type="caution">
    <text evidence="2">The sequence shown here is derived from an EMBL/GenBank/DDBJ whole genome shotgun (WGS) entry which is preliminary data.</text>
</comment>
<dbReference type="AlphaFoldDB" id="A0A943DVB2"/>
<evidence type="ECO:0000313" key="3">
    <source>
        <dbReference type="Proteomes" id="UP000782901"/>
    </source>
</evidence>
<feature type="domain" description="Integrase catalytic" evidence="1">
    <location>
        <begin position="28"/>
        <end position="69"/>
    </location>
</feature>
<reference evidence="2" key="1">
    <citation type="submission" date="2021-02" db="EMBL/GenBank/DDBJ databases">
        <title>Infant gut strain persistence is associated with maternal origin, phylogeny, and functional potential including surface adhesion and iron acquisition.</title>
        <authorList>
            <person name="Lou Y.C."/>
        </authorList>
    </citation>
    <scope>NUCLEOTIDE SEQUENCE</scope>
    <source>
        <strain evidence="2">L3_082_243G1_dasL3_082_243G1_maxbin2.maxbin.015s ta_sub</strain>
    </source>
</reference>
<protein>
    <submittedName>
        <fullName evidence="2">IS3 family transposase</fullName>
    </submittedName>
</protein>
<dbReference type="GO" id="GO:0015074">
    <property type="term" value="P:DNA integration"/>
    <property type="evidence" value="ECO:0007669"/>
    <property type="project" value="InterPro"/>
</dbReference>
<evidence type="ECO:0000259" key="1">
    <source>
        <dbReference type="Pfam" id="PF13333"/>
    </source>
</evidence>
<proteinExistence type="predicted"/>
<organism evidence="2 3">
    <name type="scientific">Bacteroides thetaiotaomicron</name>
    <dbReference type="NCBI Taxonomy" id="818"/>
    <lineage>
        <taxon>Bacteria</taxon>
        <taxon>Pseudomonadati</taxon>
        <taxon>Bacteroidota</taxon>
        <taxon>Bacteroidia</taxon>
        <taxon>Bacteroidales</taxon>
        <taxon>Bacteroidaceae</taxon>
        <taxon>Bacteroides</taxon>
    </lineage>
</organism>
<evidence type="ECO:0000313" key="2">
    <source>
        <dbReference type="EMBL" id="MBS5413099.1"/>
    </source>
</evidence>
<accession>A0A943DVB2</accession>
<name>A0A943DVB2_BACT4</name>
<dbReference type="InterPro" id="IPR001584">
    <property type="entry name" value="Integrase_cat-core"/>
</dbReference>
<gene>
    <name evidence="2" type="ORF">KHY35_20725</name>
</gene>
<dbReference type="Pfam" id="PF13333">
    <property type="entry name" value="rve_2"/>
    <property type="match status" value="1"/>
</dbReference>
<sequence length="73" mass="8577">MRNSNIKISAIKRGFWIKESSKVCPEREREFGSFEEFQTALELYLEYYNHNRIKDKLGGLGPVQYRIQSGFTA</sequence>
<dbReference type="EMBL" id="JAGZEE010000043">
    <property type="protein sequence ID" value="MBS5413099.1"/>
    <property type="molecule type" value="Genomic_DNA"/>
</dbReference>
<dbReference type="Proteomes" id="UP000782901">
    <property type="component" value="Unassembled WGS sequence"/>
</dbReference>